<dbReference type="OrthoDB" id="4067243at2759"/>
<organism evidence="2 3">
    <name type="scientific">Naumovozyma dairenensis (strain ATCC 10597 / BCRC 20456 / CBS 421 / NBRC 0211 / NRRL Y-12639)</name>
    <name type="common">Saccharomyces dairenensis</name>
    <dbReference type="NCBI Taxonomy" id="1071378"/>
    <lineage>
        <taxon>Eukaryota</taxon>
        <taxon>Fungi</taxon>
        <taxon>Dikarya</taxon>
        <taxon>Ascomycota</taxon>
        <taxon>Saccharomycotina</taxon>
        <taxon>Saccharomycetes</taxon>
        <taxon>Saccharomycetales</taxon>
        <taxon>Saccharomycetaceae</taxon>
        <taxon>Naumovozyma</taxon>
    </lineage>
</organism>
<dbReference type="HOGENOM" id="CLU_1214597_0_0_1"/>
<name>G0WDC8_NAUDC</name>
<dbReference type="Proteomes" id="UP000000689">
    <property type="component" value="Chromosome 7"/>
</dbReference>
<reference evidence="2 3" key="1">
    <citation type="journal article" date="2011" name="Proc. Natl. Acad. Sci. U.S.A.">
        <title>Evolutionary erosion of yeast sex chromosomes by mating-type switching accidents.</title>
        <authorList>
            <person name="Gordon J.L."/>
            <person name="Armisen D."/>
            <person name="Proux-Wera E."/>
            <person name="Oheigeartaigh S.S."/>
            <person name="Byrne K.P."/>
            <person name="Wolfe K.H."/>
        </authorList>
    </citation>
    <scope>NUCLEOTIDE SEQUENCE [LARGE SCALE GENOMIC DNA]</scope>
    <source>
        <strain evidence="3">ATCC 10597 / BCRC 20456 / CBS 421 / NBRC 0211 / NRRL Y-12639</strain>
    </source>
</reference>
<dbReference type="Pfam" id="PF20521">
    <property type="entry name" value="DUF6736"/>
    <property type="match status" value="1"/>
</dbReference>
<dbReference type="OMA" id="NIIAKTH"/>
<dbReference type="GeneID" id="11497185"/>
<dbReference type="InterPro" id="IPR046624">
    <property type="entry name" value="CSS2_C"/>
</dbReference>
<dbReference type="AlphaFoldDB" id="G0WDC8"/>
<evidence type="ECO:0000313" key="3">
    <source>
        <dbReference type="Proteomes" id="UP000000689"/>
    </source>
</evidence>
<protein>
    <recommendedName>
        <fullName evidence="1">Secreted protein CSS2 C-terminal domain-containing protein</fullName>
    </recommendedName>
</protein>
<proteinExistence type="predicted"/>
<feature type="domain" description="Secreted protein CSS2 C-terminal" evidence="1">
    <location>
        <begin position="70"/>
        <end position="188"/>
    </location>
</feature>
<dbReference type="eggNOG" id="ENOG502SCP8">
    <property type="taxonomic scope" value="Eukaryota"/>
</dbReference>
<sequence>MGQLVVGGNGSFPLLANEDGNIIAKTHIDIDLSAFELIGSSPIEKRDDNTDWFNITYRDTSNLFFDNLLDLEKRLNIHACVTWVVGAVNCTNIIWEGLENIWDIAFKIKQLANSKQCSEIHGQQRGMYYRYWVSGGDCGTTAEQKTFAGVIDTVLRKLEGEWDCNIYCITMTHGGTWIGTLLIGANEKAQYASCGGQFKGCYDEGCGELTGWYNCNS</sequence>
<gene>
    <name evidence="2" type="primary">NDAI0G00130</name>
    <name evidence="2" type="ordered locus">NDAI_0G00130</name>
</gene>
<evidence type="ECO:0000259" key="1">
    <source>
        <dbReference type="Pfam" id="PF20521"/>
    </source>
</evidence>
<dbReference type="EMBL" id="HE580273">
    <property type="protein sequence ID" value="CCD25789.2"/>
    <property type="molecule type" value="Genomic_DNA"/>
</dbReference>
<evidence type="ECO:0000313" key="2">
    <source>
        <dbReference type="EMBL" id="CCD25789.2"/>
    </source>
</evidence>
<keyword evidence="3" id="KW-1185">Reference proteome</keyword>
<dbReference type="KEGG" id="ndi:NDAI_0G00130"/>
<dbReference type="RefSeq" id="XP_003671032.2">
    <property type="nucleotide sequence ID" value="XM_003670984.2"/>
</dbReference>
<accession>G0WDC8</accession>